<evidence type="ECO:0000256" key="17">
    <source>
        <dbReference type="SAM" id="MobiDB-lite"/>
    </source>
</evidence>
<keyword evidence="21" id="KW-1185">Reference proteome</keyword>
<dbReference type="CDD" id="cd00053">
    <property type="entry name" value="EGF"/>
    <property type="match status" value="1"/>
</dbReference>
<dbReference type="GO" id="GO:0048499">
    <property type="term" value="P:synaptic vesicle membrane organization"/>
    <property type="evidence" value="ECO:0007669"/>
    <property type="project" value="UniProtKB-ARBA"/>
</dbReference>
<evidence type="ECO:0000256" key="11">
    <source>
        <dbReference type="ARBA" id="ARBA00023136"/>
    </source>
</evidence>
<dbReference type="PROSITE" id="PS00022">
    <property type="entry name" value="EGF_1"/>
    <property type="match status" value="3"/>
</dbReference>
<evidence type="ECO:0000256" key="10">
    <source>
        <dbReference type="ARBA" id="ARBA00022989"/>
    </source>
</evidence>
<dbReference type="InterPro" id="IPR056820">
    <property type="entry name" value="TEN_TTR-like"/>
</dbReference>
<feature type="region of interest" description="Disordered" evidence="17">
    <location>
        <begin position="1041"/>
        <end position="1065"/>
    </location>
</feature>
<dbReference type="Gene3D" id="2.10.25.10">
    <property type="entry name" value="Laminin"/>
    <property type="match status" value="6"/>
</dbReference>
<dbReference type="GO" id="GO:0007274">
    <property type="term" value="P:neuromuscular synaptic transmission"/>
    <property type="evidence" value="ECO:0007669"/>
    <property type="project" value="UniProtKB-ARBA"/>
</dbReference>
<dbReference type="Gene3D" id="2.180.10.10">
    <property type="entry name" value="RHS repeat-associated core"/>
    <property type="match status" value="1"/>
</dbReference>
<feature type="compositionally biased region" description="Low complexity" evidence="17">
    <location>
        <begin position="364"/>
        <end position="379"/>
    </location>
</feature>
<dbReference type="PANTHER" id="PTHR11219:SF69">
    <property type="entry name" value="TENEURIN-A"/>
    <property type="match status" value="1"/>
</dbReference>
<keyword evidence="10 18" id="KW-1133">Transmembrane helix</keyword>
<dbReference type="Pfam" id="PF25024">
    <property type="entry name" value="EGF_TEN"/>
    <property type="match status" value="1"/>
</dbReference>
<organism evidence="20 21">
    <name type="scientific">Tenebrio molitor</name>
    <name type="common">Yellow mealworm beetle</name>
    <dbReference type="NCBI Taxonomy" id="7067"/>
    <lineage>
        <taxon>Eukaryota</taxon>
        <taxon>Metazoa</taxon>
        <taxon>Ecdysozoa</taxon>
        <taxon>Arthropoda</taxon>
        <taxon>Hexapoda</taxon>
        <taxon>Insecta</taxon>
        <taxon>Pterygota</taxon>
        <taxon>Neoptera</taxon>
        <taxon>Endopterygota</taxon>
        <taxon>Coleoptera</taxon>
        <taxon>Polyphaga</taxon>
        <taxon>Cucujiformia</taxon>
        <taxon>Tenebrionidae</taxon>
        <taxon>Tenebrio</taxon>
    </lineage>
</organism>
<dbReference type="Proteomes" id="UP000719412">
    <property type="component" value="Unassembled WGS sequence"/>
</dbReference>
<dbReference type="Pfam" id="PF23093">
    <property type="entry name" value="GBD_Tenm3"/>
    <property type="match status" value="2"/>
</dbReference>
<dbReference type="GO" id="GO:0099559">
    <property type="term" value="P:maintenance of alignment of postsynaptic density and presynaptic active zone"/>
    <property type="evidence" value="ECO:0007669"/>
    <property type="project" value="UniProtKB-ARBA"/>
</dbReference>
<dbReference type="GO" id="GO:0034110">
    <property type="term" value="P:regulation of homotypic cell-cell adhesion"/>
    <property type="evidence" value="ECO:0007669"/>
    <property type="project" value="UniProtKB-ARBA"/>
</dbReference>
<evidence type="ECO:0000256" key="9">
    <source>
        <dbReference type="ARBA" id="ARBA00022902"/>
    </source>
</evidence>
<dbReference type="PANTHER" id="PTHR11219">
    <property type="entry name" value="TENEURIN AND N-ACETYLGLUCOSAMINE-1-PHOSPHODIESTER ALPHA-N-ACETYLGLUCOSAMINIDASE"/>
    <property type="match status" value="1"/>
</dbReference>
<feature type="disulfide bond" evidence="16">
    <location>
        <begin position="830"/>
        <end position="840"/>
    </location>
</feature>
<dbReference type="InterPro" id="IPR057627">
    <property type="entry name" value="FN-plug_TEN1-4"/>
</dbReference>
<evidence type="ECO:0000256" key="7">
    <source>
        <dbReference type="ARBA" id="ARBA00022737"/>
    </source>
</evidence>
<dbReference type="GO" id="GO:0031594">
    <property type="term" value="C:neuromuscular junction"/>
    <property type="evidence" value="ECO:0007669"/>
    <property type="project" value="UniProtKB-ARBA"/>
</dbReference>
<keyword evidence="4 16" id="KW-0245">EGF-like domain</keyword>
<evidence type="ECO:0000256" key="2">
    <source>
        <dbReference type="ARBA" id="ARBA00009385"/>
    </source>
</evidence>
<comment type="similarity">
    <text evidence="2">Belongs to the tenascin family. Teneurin subfamily.</text>
</comment>
<dbReference type="SUPFAM" id="SSF49464">
    <property type="entry name" value="Carboxypeptidase regulatory domain-like"/>
    <property type="match status" value="1"/>
</dbReference>
<comment type="caution">
    <text evidence="20">The sequence shown here is derived from an EMBL/GenBank/DDBJ whole genome shotgun (WGS) entry which is preliminary data.</text>
</comment>
<dbReference type="CDD" id="cd00055">
    <property type="entry name" value="EGF_Lam"/>
    <property type="match status" value="1"/>
</dbReference>
<feature type="compositionally biased region" description="Polar residues" evidence="17">
    <location>
        <begin position="157"/>
        <end position="168"/>
    </location>
</feature>
<reference evidence="20" key="1">
    <citation type="journal article" date="2020" name="J Insects Food Feed">
        <title>The yellow mealworm (Tenebrio molitor) genome: a resource for the emerging insects as food and feed industry.</title>
        <authorList>
            <person name="Eriksson T."/>
            <person name="Andere A."/>
            <person name="Kelstrup H."/>
            <person name="Emery V."/>
            <person name="Picard C."/>
        </authorList>
    </citation>
    <scope>NUCLEOTIDE SEQUENCE</scope>
    <source>
        <strain evidence="20">Stoneville</strain>
        <tissue evidence="20">Whole head</tissue>
    </source>
</reference>
<reference evidence="20" key="2">
    <citation type="submission" date="2021-08" db="EMBL/GenBank/DDBJ databases">
        <authorList>
            <person name="Eriksson T."/>
        </authorList>
    </citation>
    <scope>NUCLEOTIDE SEQUENCE</scope>
    <source>
        <strain evidence="20">Stoneville</strain>
        <tissue evidence="20">Whole head</tissue>
    </source>
</reference>
<dbReference type="GO" id="GO:0034116">
    <property type="term" value="P:positive regulation of heterotypic cell-cell adhesion"/>
    <property type="evidence" value="ECO:0007669"/>
    <property type="project" value="UniProtKB-ARBA"/>
</dbReference>
<sequence length="3117" mass="346132">MEVGPTRSRLSRELRFRERRNEPTLLCKIWFFRREKFDSPVEKSSGSNAITRGPRPRTAVFCRDSEPVRYKEPADASLFVNPLGRSTDIDPELIYDFDGGICDTGMADAAPGPDRNFRSEEGTCGGGSRPDLGAKSATRALRFPNGRARKKSDAADRNQTGIVSSNGGNDPGVLFIGSLRERRIYTSRPRPGERGWRQKSPCGVDMLPKDEKNQDFPRLAPGLQQTQLSQQIPASSNSLQGGPQQSPLVMPVFPLRPAQSAHPPHYSPYSPSRFHIDKRCQHRCSWKCLSIGLILLAVALTAMLAYFAAVSSMKPNMDSSNCILVQDVKDVTHDQMTQGSVSTQMPTEESLPTSTAEHSSATTQHSSLQPPQQRSQPQTQWPPLPLLEQRELNTLHTVTIPPYQFWNSEFRNKQPAFIRFNFTLPWGANFAVFGRRNVAPSVTQYDFVEFIKGGRLDHRLRRKRATDDDDEEEVSQFRFGYENRNAHRTDVLDSISSSYEGTRKILADSEPKGPFYVPHDVKLSYPEDAATDLPHPTVDLGLVIDEHVIAKREADMEPMLVNVSLLQYLDTGRWFLSVYNDELQPHSVSLIISEAEGVSTTCPNDCSGRGSCYLGKCDCIDGFQGIDCSKSVCPVLCSGHGQYGGGLCHCEEGWKGAECDIPESDCRVADCSGHGQCVRGSCHCKPGWKGETCDEPDCEDPTCSEHGACVHGQCYCKAGWKGPRCDVIDEQVHKCLPTCSDHGVYDLEAAKCICNRHWTGPDCSQALCNLDCGPHGRCDSGKCRCDPGWTGPRCEQLPCDPRCQEHGQCRNGTCVCSQGWNGRHCTLPGCENGCSGHGQCTLEEGLYKCVCIQGWAGSDCSIPLEMNCDDDVDNDHEFDTKTHSTPDSPVLLLMCGGGGSYVTRAAPQQICLCNALRRLRYGSRDARNTVASATLCGSPFYAFRVCVFFSSDGMTDCSDSECCSHSTCTDHIMCLSSNDPVEVLLRKQPPSVTASFYQRVKFLIEENSVQSYSHMDEYTERKSALHVESEVGGHSLAAYARAPHTPSGAPSLPSDTPSARGPRGAPGPHLCLVLSESLCASPRLRSPSLSLRLRTNRVRDSARFLLRVRTVSVSNMYPDRRDGGRLRRGGPRLRSTCGGAPALPQSIAVWLVIVLSSVSPMSLLQPSLVASSGIPLHRAVMRGQVVTPQGLGIVGIRVSVDRESRFGFTLTRQGGWFDVLVNGGGAVTLQFQRSPFQPLTRTVFVPWNQIVVLPPVHMQLSEDSDVSNLHTSFLTRNPAINFPGVSRSLFNPNGALPTTCDDHDPELLKPVITGTWMPEAVGGLPGGSVIFAETQIVQESIPIPGSDLHLMYQSSQATGYLSTIYMRLTGPTIPQTLTHVHVRMEVEGSLHVKTYEADPDLLHIFAWNKRNVYKQKVYGIAQAKVSIGYQHSSCAEPVWETQTADLKGFDVDISDIGGWGLDIHHHYNFHEGILQKGDGSTLHFKQYPRTVNVVMGTGLQRSLDCPGQCGGPAKDAKLLTPGSLASGPDGSIYVGDFNLVRRITPEGNVYTVLQLRATQVAYQYYLTISPADGHLYVSDPEKHQILKVLSLEPVQDPSINSEPVVGNGERCIPGDDSQCGDEGPAKYARLAHPKGLAIAADKTMYIADGTNIRAVDPKGIIHTLIGNHGHHNHWSPIPCHGALAAGQAQLQWPTGLALSPLDGSLHFVDDRLVLKLTADMKIKVVAGTPLHCHREDNTTKTQSEDVLGTVLALAFSPNGDFYIAEADTRKVNYVRLIDSSGKITHFAGKIQDRTRSNCDCSNNATTASPRTGDPPPACICGNTDETTSNAETLLSSNARFQAISALTVSPGGVLHVADQGSLHILALQHYLPTHDENGEFRIPYPAAGEIYVFNRYGQHVATKDLASDKTRYSFLYSKNTSFGKLSTVTDSSGNKIQFLRDYSNAVSSIENTQDHKSELKISGVGYLVKLSEKGRSEIELDYDMNSGLLTSRSGGGETFIYQYDWIGRATGVILSSGETLELTSKIASDEGLEITVSKPPTQLTVTGKANKKVIMIDDSEVTEAVTLTNSTVSVTSAWGGRMEIAAVARHPLLEVSLPVEAEMLPVWSEQTTAFGEDIQNFMSTSFSLVGDVRNPQQTLNREIYVNNTKILGIEFDQFTSKEIFYDHDKLPLLTITYDPAGLPLAYIPHNGADTLNISYDTFNRIDAWKWGTSELKYSYDRHGLLSEITSNLDGTQMFTYNDWNMLSKITLASQRSFSLSYDDDGGLRHVTLPSGTRHSFSLQPSLGFLRVTYTPPGSLRAYLQHFSHSGRLLQTVYPGEGARVVYRYNSNGRLKEVVHGDGKTLYHYSETAGLPSQISHVEPDLEYRWDYQYIGGLLMEERIDFGAKTGLSNAKFTYDYDNNYRLIAAQGRIGGQNLPQYNLAYNWKTGALEMIGLFKINKPKNNETQVYDGTALFSRTISSRFLETQVALTIHGMEVFRMEFGHDMHGRIAQTRTYTRNVGVNPYTNIKNYTWDCDGQLLGVEAQEPWGFRYDDNGNMLSLTYRGNTIPMEYNPMDRIIKFGEGQYKYDSRGLVIQNAREEKFHYNAKGLLVRATKRGRFDVRYFYDHMDRLSARKDNYGNVTQFFYNNEYRPREVSQIYSPRDGKLMSLVYDDRGHLIYAQVYRHKYYVATDQCGTPVMIFNQYGEGIREIMRSPYGHIVYDSNPYLYLPVDFCGGLLDQVTSLVHMPNGKVYDPLIGQWMSPLWENVLERVATPTQLHLYRFNGNDPINMGVRRDRPTDHLDWLDKIGYNLQGLAPQLFPDALPGGRMPPLLTQPATFWNPSKETLSSQLTMHAPSTDIQSGFLAHINTRKMTTAKDLSAPSKSALKTDVMDLVPKKIGAASDPPFGKGILVSKTAQSHAIVSSVPAANAIYRDVYTSVFNRSYLLPFTFVVHSAQQDAFYFVKEETWKANDDKGQLKRLQGQVNTTFHEIARENGSGNNYFDVKIHGANAVVNLRYGTTVEKEKQRLLHHAKLSAIRKAWHKEKEALKSGFSGTVEWSSGEVEELMKSGYVSTYEGDYIHDVLQYPELAEDPYNVKFSKKQTDSSKKKRRKRETRKSPSCQERWWFSWSDLC</sequence>
<keyword evidence="3" id="KW-1003">Cell membrane</keyword>
<dbReference type="Gene3D" id="2.120.10.30">
    <property type="entry name" value="TolB, C-terminal domain"/>
    <property type="match status" value="2"/>
</dbReference>
<dbReference type="GO" id="GO:0042803">
    <property type="term" value="F:protein homodimerization activity"/>
    <property type="evidence" value="ECO:0007669"/>
    <property type="project" value="UniProtKB-ARBA"/>
</dbReference>
<evidence type="ECO:0000259" key="19">
    <source>
        <dbReference type="PROSITE" id="PS50026"/>
    </source>
</evidence>
<dbReference type="InterPro" id="IPR011042">
    <property type="entry name" value="6-blade_b-propeller_TolB-like"/>
</dbReference>
<feature type="transmembrane region" description="Helical" evidence="18">
    <location>
        <begin position="288"/>
        <end position="309"/>
    </location>
</feature>
<feature type="disulfide bond" evidence="16">
    <location>
        <begin position="768"/>
        <end position="778"/>
    </location>
</feature>
<accession>A0A8J6L8F0</accession>
<dbReference type="Pfam" id="PF25021">
    <property type="entry name" value="TEN_NHL"/>
    <property type="match status" value="1"/>
</dbReference>
<evidence type="ECO:0000256" key="4">
    <source>
        <dbReference type="ARBA" id="ARBA00022536"/>
    </source>
</evidence>
<dbReference type="Pfam" id="PF24329">
    <property type="entry name" value="FN-plug_TEN1-4"/>
    <property type="match status" value="1"/>
</dbReference>
<evidence type="ECO:0000256" key="15">
    <source>
        <dbReference type="ARBA" id="ARBA00084038"/>
    </source>
</evidence>
<evidence type="ECO:0000256" key="3">
    <source>
        <dbReference type="ARBA" id="ARBA00022475"/>
    </source>
</evidence>
<feature type="region of interest" description="Disordered" evidence="17">
    <location>
        <begin position="111"/>
        <end position="134"/>
    </location>
</feature>
<evidence type="ECO:0000256" key="12">
    <source>
        <dbReference type="ARBA" id="ARBA00023157"/>
    </source>
</evidence>
<dbReference type="GO" id="GO:0043025">
    <property type="term" value="C:neuronal cell body"/>
    <property type="evidence" value="ECO:0007669"/>
    <property type="project" value="UniProtKB-ARBA"/>
</dbReference>
<protein>
    <recommendedName>
        <fullName evidence="15">Tenascin-like protein</fullName>
    </recommendedName>
</protein>
<dbReference type="PROSITE" id="PS01186">
    <property type="entry name" value="EGF_2"/>
    <property type="match status" value="3"/>
</dbReference>
<feature type="region of interest" description="Disordered" evidence="17">
    <location>
        <begin position="146"/>
        <end position="169"/>
    </location>
</feature>
<dbReference type="InterPro" id="IPR008969">
    <property type="entry name" value="CarboxyPept-like_regulatory"/>
</dbReference>
<gene>
    <name evidence="20" type="ORF">GEV33_011105</name>
</gene>
<feature type="region of interest" description="Disordered" evidence="17">
    <location>
        <begin position="188"/>
        <end position="217"/>
    </location>
</feature>
<keyword evidence="12 16" id="KW-1015">Disulfide bond</keyword>
<dbReference type="Pfam" id="PF25023">
    <property type="entry name" value="TEN_YD-shell"/>
    <property type="match status" value="1"/>
</dbReference>
<evidence type="ECO:0000256" key="14">
    <source>
        <dbReference type="ARBA" id="ARBA00034109"/>
    </source>
</evidence>
<dbReference type="GO" id="GO:0097090">
    <property type="term" value="P:presynaptic membrane organization"/>
    <property type="evidence" value="ECO:0007669"/>
    <property type="project" value="UniProtKB-ARBA"/>
</dbReference>
<dbReference type="Pfam" id="PF15636">
    <property type="entry name" value="Tox-GHH"/>
    <property type="match status" value="1"/>
</dbReference>
<keyword evidence="6 18" id="KW-0812">Transmembrane</keyword>
<dbReference type="GO" id="GO:2000331">
    <property type="term" value="P:regulation of terminal button organization"/>
    <property type="evidence" value="ECO:0007669"/>
    <property type="project" value="UniProtKB-ARBA"/>
</dbReference>
<dbReference type="InterPro" id="IPR028916">
    <property type="entry name" value="Tox-GHH_dom"/>
</dbReference>
<dbReference type="SUPFAM" id="SSF101898">
    <property type="entry name" value="NHL repeat"/>
    <property type="match status" value="1"/>
</dbReference>
<dbReference type="GO" id="GO:0097060">
    <property type="term" value="C:synaptic membrane"/>
    <property type="evidence" value="ECO:0007669"/>
    <property type="project" value="UniProtKB-SubCell"/>
</dbReference>
<keyword evidence="7" id="KW-0677">Repeat</keyword>
<dbReference type="InterPro" id="IPR000742">
    <property type="entry name" value="EGF"/>
</dbReference>
<feature type="region of interest" description="Disordered" evidence="17">
    <location>
        <begin position="3081"/>
        <end position="3105"/>
    </location>
</feature>
<evidence type="ECO:0000256" key="5">
    <source>
        <dbReference type="ARBA" id="ARBA00022599"/>
    </source>
</evidence>
<dbReference type="GO" id="GO:0040017">
    <property type="term" value="P:positive regulation of locomotion"/>
    <property type="evidence" value="ECO:0007669"/>
    <property type="project" value="UniProtKB-ARBA"/>
</dbReference>
<evidence type="ECO:0000256" key="13">
    <source>
        <dbReference type="ARBA" id="ARBA00034102"/>
    </source>
</evidence>
<evidence type="ECO:0000256" key="6">
    <source>
        <dbReference type="ARBA" id="ARBA00022692"/>
    </source>
</evidence>
<dbReference type="FunFam" id="2.10.25.10:FF:000021">
    <property type="entry name" value="Teneurin transmembrane protein 2"/>
    <property type="match status" value="2"/>
</dbReference>
<dbReference type="GO" id="GO:0048513">
    <property type="term" value="P:animal organ development"/>
    <property type="evidence" value="ECO:0007669"/>
    <property type="project" value="UniProtKB-ARBA"/>
</dbReference>
<dbReference type="CDD" id="cd00054">
    <property type="entry name" value="EGF_CA"/>
    <property type="match status" value="1"/>
</dbReference>
<feature type="compositionally biased region" description="Polar residues" evidence="17">
    <location>
        <begin position="337"/>
        <end position="363"/>
    </location>
</feature>
<dbReference type="PROSITE" id="PS50026">
    <property type="entry name" value="EGF_3"/>
    <property type="match status" value="2"/>
</dbReference>
<evidence type="ECO:0000256" key="1">
    <source>
        <dbReference type="ARBA" id="ARBA00004167"/>
    </source>
</evidence>
<feature type="domain" description="EGF-like" evidence="19">
    <location>
        <begin position="764"/>
        <end position="795"/>
    </location>
</feature>
<dbReference type="Pfam" id="PF25020">
    <property type="entry name" value="TTR_TEN1-4"/>
    <property type="match status" value="1"/>
</dbReference>
<dbReference type="SMART" id="SM00181">
    <property type="entry name" value="EGF"/>
    <property type="match status" value="8"/>
</dbReference>
<keyword evidence="5" id="KW-0771">Synaptosome</keyword>
<comment type="subcellular location">
    <subcellularLocation>
        <location evidence="1">Membrane</location>
        <topology evidence="1">Single-pass membrane protein</topology>
    </subcellularLocation>
    <subcellularLocation>
        <location evidence="13">Synapse</location>
        <location evidence="13">Synaptosome</location>
    </subcellularLocation>
    <subcellularLocation>
        <location evidence="14">Synaptic cell membrane</location>
    </subcellularLocation>
</comment>
<dbReference type="SUPFAM" id="SSF57196">
    <property type="entry name" value="EGF/Laminin"/>
    <property type="match status" value="1"/>
</dbReference>
<dbReference type="GO" id="GO:0046982">
    <property type="term" value="F:protein heterodimerization activity"/>
    <property type="evidence" value="ECO:0007669"/>
    <property type="project" value="UniProtKB-ARBA"/>
</dbReference>
<dbReference type="FunFam" id="2.120.10.30:FF:000033">
    <property type="entry name" value="teneurin-a isoform X3"/>
    <property type="match status" value="1"/>
</dbReference>
<feature type="domain" description="EGF-like" evidence="19">
    <location>
        <begin position="826"/>
        <end position="861"/>
    </location>
</feature>
<dbReference type="GO" id="GO:0043005">
    <property type="term" value="C:neuron projection"/>
    <property type="evidence" value="ECO:0007669"/>
    <property type="project" value="UniProtKB-KW"/>
</dbReference>
<keyword evidence="5" id="KW-0770">Synapse</keyword>
<dbReference type="GO" id="GO:0001941">
    <property type="term" value="P:postsynaptic membrane organization"/>
    <property type="evidence" value="ECO:0007669"/>
    <property type="project" value="UniProtKB-ARBA"/>
</dbReference>
<proteinExistence type="inferred from homology"/>
<dbReference type="InterPro" id="IPR056823">
    <property type="entry name" value="TEN-like_YD-shell"/>
</dbReference>
<comment type="caution">
    <text evidence="16">Lacks conserved residue(s) required for the propagation of feature annotation.</text>
</comment>
<keyword evidence="8" id="KW-0130">Cell adhesion</keyword>
<dbReference type="GO" id="GO:0007155">
    <property type="term" value="P:cell adhesion"/>
    <property type="evidence" value="ECO:0007669"/>
    <property type="project" value="UniProtKB-KW"/>
</dbReference>
<keyword evidence="9" id="KW-0524">Neurogenesis</keyword>
<dbReference type="InterPro" id="IPR002049">
    <property type="entry name" value="LE_dom"/>
</dbReference>
<dbReference type="InterPro" id="IPR051216">
    <property type="entry name" value="Teneurin"/>
</dbReference>
<dbReference type="GO" id="GO:0016200">
    <property type="term" value="P:synaptic target attraction"/>
    <property type="evidence" value="ECO:0007669"/>
    <property type="project" value="UniProtKB-ARBA"/>
</dbReference>
<dbReference type="Gene3D" id="2.60.120.260">
    <property type="entry name" value="Galactose-binding domain-like"/>
    <property type="match status" value="1"/>
</dbReference>
<evidence type="ECO:0000256" key="8">
    <source>
        <dbReference type="ARBA" id="ARBA00022889"/>
    </source>
</evidence>
<feature type="disulfide bond" evidence="16">
    <location>
        <begin position="851"/>
        <end position="860"/>
    </location>
</feature>
<dbReference type="InterPro" id="IPR056822">
    <property type="entry name" value="TEN_NHL"/>
</dbReference>
<dbReference type="FunFam" id="2.10.25.10:FF:000013">
    <property type="entry name" value="Teneurin transmembrane protein 4"/>
    <property type="match status" value="1"/>
</dbReference>
<name>A0A8J6L8F0_TENMO</name>
<dbReference type="GO" id="GO:0051124">
    <property type="term" value="P:synaptic assembly at neuromuscular junction"/>
    <property type="evidence" value="ECO:0007669"/>
    <property type="project" value="UniProtKB-ARBA"/>
</dbReference>
<dbReference type="EMBL" id="JABDTM020026641">
    <property type="protein sequence ID" value="KAH0811685.1"/>
    <property type="molecule type" value="Genomic_DNA"/>
</dbReference>
<evidence type="ECO:0000313" key="20">
    <source>
        <dbReference type="EMBL" id="KAH0811685.1"/>
    </source>
</evidence>
<feature type="region of interest" description="Disordered" evidence="17">
    <location>
        <begin position="337"/>
        <end position="381"/>
    </location>
</feature>
<feature type="disulfide bond" evidence="16">
    <location>
        <begin position="785"/>
        <end position="794"/>
    </location>
</feature>
<dbReference type="GO" id="GO:0048790">
    <property type="term" value="P:maintenance of presynaptic active zone structure"/>
    <property type="evidence" value="ECO:0007669"/>
    <property type="project" value="UniProtKB-ARBA"/>
</dbReference>
<evidence type="ECO:0000313" key="21">
    <source>
        <dbReference type="Proteomes" id="UP000719412"/>
    </source>
</evidence>
<dbReference type="GO" id="GO:0008045">
    <property type="term" value="P:motor neuron axon guidance"/>
    <property type="evidence" value="ECO:0007669"/>
    <property type="project" value="TreeGrafter"/>
</dbReference>
<keyword evidence="11 18" id="KW-0472">Membrane</keyword>
<evidence type="ECO:0000256" key="18">
    <source>
        <dbReference type="SAM" id="Phobius"/>
    </source>
</evidence>
<dbReference type="InterPro" id="IPR057629">
    <property type="entry name" value="Teneurin1-4_GBD"/>
</dbReference>
<evidence type="ECO:0000256" key="16">
    <source>
        <dbReference type="PROSITE-ProRule" id="PRU00076"/>
    </source>
</evidence>